<proteinExistence type="predicted"/>
<gene>
    <name evidence="1" type="ORF">LCGC14_2641010</name>
</gene>
<dbReference type="EMBL" id="LAZR01045549">
    <property type="protein sequence ID" value="KKK98612.1"/>
    <property type="molecule type" value="Genomic_DNA"/>
</dbReference>
<evidence type="ECO:0000313" key="1">
    <source>
        <dbReference type="EMBL" id="KKK98612.1"/>
    </source>
</evidence>
<organism evidence="1">
    <name type="scientific">marine sediment metagenome</name>
    <dbReference type="NCBI Taxonomy" id="412755"/>
    <lineage>
        <taxon>unclassified sequences</taxon>
        <taxon>metagenomes</taxon>
        <taxon>ecological metagenomes</taxon>
    </lineage>
</organism>
<sequence length="47" mass="5548">MSEREEVITEFDGFRLRSAFEVVAEEGVLSFSIEWPVFEFDEEDNDD</sequence>
<name>A0A0F8ZXF4_9ZZZZ</name>
<reference evidence="1" key="1">
    <citation type="journal article" date="2015" name="Nature">
        <title>Complex archaea that bridge the gap between prokaryotes and eukaryotes.</title>
        <authorList>
            <person name="Spang A."/>
            <person name="Saw J.H."/>
            <person name="Jorgensen S.L."/>
            <person name="Zaremba-Niedzwiedzka K."/>
            <person name="Martijn J."/>
            <person name="Lind A.E."/>
            <person name="van Eijk R."/>
            <person name="Schleper C."/>
            <person name="Guy L."/>
            <person name="Ettema T.J."/>
        </authorList>
    </citation>
    <scope>NUCLEOTIDE SEQUENCE</scope>
</reference>
<dbReference type="AlphaFoldDB" id="A0A0F8ZXF4"/>
<accession>A0A0F8ZXF4</accession>
<protein>
    <submittedName>
        <fullName evidence="1">Uncharacterized protein</fullName>
    </submittedName>
</protein>
<comment type="caution">
    <text evidence="1">The sequence shown here is derived from an EMBL/GenBank/DDBJ whole genome shotgun (WGS) entry which is preliminary data.</text>
</comment>